<gene>
    <name evidence="2" type="ORF">IHE70_00790</name>
</gene>
<dbReference type="Proteomes" id="UP000661025">
    <property type="component" value="Unassembled WGS sequence"/>
</dbReference>
<dbReference type="GeneID" id="79929390"/>
<accession>A0A927QIE5</accession>
<proteinExistence type="predicted"/>
<evidence type="ECO:0000256" key="1">
    <source>
        <dbReference type="SAM" id="SignalP"/>
    </source>
</evidence>
<evidence type="ECO:0000313" key="2">
    <source>
        <dbReference type="EMBL" id="MBD9721799.1"/>
    </source>
</evidence>
<evidence type="ECO:0000313" key="3">
    <source>
        <dbReference type="Proteomes" id="UP000661025"/>
    </source>
</evidence>
<sequence length="283" mass="28468">MRALVSRALLLSPLVCGALVFGPVGTATAAVDAGRTASDRAATRAAAVPEPDLDAFFDALEKEIDALVEKEEVEADAIVDKEIADMEALFDKLDSDLDALLAGLDADTDAAAEAATGTATETDAVGTEVDDLLGQLDLLDRMDQNDVLAPLLDEMTAVAELDAGQLDTAEAARHVAALRTAHATVQQRLQKIDAAAPAGSHRAAAADPVADLLAALQAAVDALLKALTSLDLGAVLGAVTGLLGPVLGVVTGLLQPVLGLVTGLLGGLLGGLPASTLPAIPAA</sequence>
<keyword evidence="1" id="KW-0732">Signal</keyword>
<protein>
    <submittedName>
        <fullName evidence="2">Uncharacterized protein</fullName>
    </submittedName>
</protein>
<organism evidence="2 3">
    <name type="scientific">Streptomyces caniscabiei</name>
    <dbReference type="NCBI Taxonomy" id="2746961"/>
    <lineage>
        <taxon>Bacteria</taxon>
        <taxon>Bacillati</taxon>
        <taxon>Actinomycetota</taxon>
        <taxon>Actinomycetes</taxon>
        <taxon>Kitasatosporales</taxon>
        <taxon>Streptomycetaceae</taxon>
        <taxon>Streptomyces</taxon>
    </lineage>
</organism>
<feature type="chain" id="PRO_5037068134" evidence="1">
    <location>
        <begin position="30"/>
        <end position="283"/>
    </location>
</feature>
<comment type="caution">
    <text evidence="2">The sequence shown here is derived from an EMBL/GenBank/DDBJ whole genome shotgun (WGS) entry which is preliminary data.</text>
</comment>
<dbReference type="EMBL" id="JACYXT010000001">
    <property type="protein sequence ID" value="MBD9721799.1"/>
    <property type="molecule type" value="Genomic_DNA"/>
</dbReference>
<feature type="signal peptide" evidence="1">
    <location>
        <begin position="1"/>
        <end position="29"/>
    </location>
</feature>
<dbReference type="AlphaFoldDB" id="A0A927QIE5"/>
<dbReference type="RefSeq" id="WP_192358748.1">
    <property type="nucleotide sequence ID" value="NZ_CP119182.1"/>
</dbReference>
<reference evidence="2" key="1">
    <citation type="submission" date="2020-09" db="EMBL/GenBank/DDBJ databases">
        <title>Streptomyces canutascabiei sp. nov., which causes potato common scab and is distributed across the world.</title>
        <authorList>
            <person name="Nguyen H.P."/>
            <person name="Weisberg A.J."/>
            <person name="Chang J.H."/>
            <person name="Clarke C.R."/>
        </authorList>
    </citation>
    <scope>NUCLEOTIDE SEQUENCE</scope>
    <source>
        <strain evidence="2">ID-01-6.2a</strain>
    </source>
</reference>
<name>A0A927QIE5_9ACTN</name>